<keyword evidence="2" id="KW-1185">Reference proteome</keyword>
<organism evidence="1 2">
    <name type="scientific">Xanthomonas albilineans (strain GPE PC73 / CFBP 7063)</name>
    <dbReference type="NCBI Taxonomy" id="380358"/>
    <lineage>
        <taxon>Bacteria</taxon>
        <taxon>Pseudomonadati</taxon>
        <taxon>Pseudomonadota</taxon>
        <taxon>Gammaproteobacteria</taxon>
        <taxon>Lysobacterales</taxon>
        <taxon>Lysobacteraceae</taxon>
        <taxon>Xanthomonas</taxon>
    </lineage>
</organism>
<dbReference type="SUPFAM" id="SSF46955">
    <property type="entry name" value="Putative DNA-binding domain"/>
    <property type="match status" value="1"/>
</dbReference>
<accession>D2U9C5</accession>
<evidence type="ECO:0008006" key="3">
    <source>
        <dbReference type="Google" id="ProtNLM"/>
    </source>
</evidence>
<dbReference type="PATRIC" id="fig|29447.3.peg.2343"/>
<dbReference type="AlphaFoldDB" id="D2U9C5"/>
<dbReference type="KEGG" id="xal:XALC_2387"/>
<dbReference type="RefSeq" id="WP_012916862.1">
    <property type="nucleotide sequence ID" value="NC_013722.1"/>
</dbReference>
<dbReference type="OrthoDB" id="5297660at2"/>
<dbReference type="eggNOG" id="ENOG5032T6F">
    <property type="taxonomic scope" value="Bacteria"/>
</dbReference>
<dbReference type="Proteomes" id="UP000001890">
    <property type="component" value="Chromosome"/>
</dbReference>
<dbReference type="STRING" id="380358.XALC_2387"/>
<gene>
    <name evidence="1" type="ordered locus">XALc_2387</name>
</gene>
<dbReference type="InterPro" id="IPR009061">
    <property type="entry name" value="DNA-bd_dom_put_sf"/>
</dbReference>
<dbReference type="EMBL" id="FP565176">
    <property type="protein sequence ID" value="CBA16867.1"/>
    <property type="molecule type" value="Genomic_DNA"/>
</dbReference>
<sequence length="87" mass="9896">MTTRLPATQIGQLCESKDPGSTTRIALDESELAARWGLSVKTLRRWRQEQLGPVFCKLGARVTYLICDVEAFEQRVSRYSTFARAYP</sequence>
<protein>
    <recommendedName>
        <fullName evidence="3">Helix-turn-helix domain-containing protein</fullName>
    </recommendedName>
</protein>
<reference evidence="1 2" key="1">
    <citation type="journal article" date="2009" name="BMC Genomics">
        <title>The complete genome sequence of Xanthomonas albilineans provides new insights into the reductive genome evolution of the xylem-limited Xanthomonadaceae.</title>
        <authorList>
            <person name="Pieretti I."/>
            <person name="Royer M."/>
            <person name="Barbe V."/>
            <person name="Carrere S."/>
            <person name="Koebnik R."/>
            <person name="Cociancich S."/>
            <person name="Couloux A."/>
            <person name="Darrasse A."/>
            <person name="Gouzy J."/>
            <person name="Jacques M.A."/>
            <person name="Lauber E."/>
            <person name="Manceau C."/>
            <person name="Mangenot S."/>
            <person name="Poussier S."/>
            <person name="Segurens B."/>
            <person name="Szurek B."/>
            <person name="Verdier V."/>
            <person name="Arlat M."/>
            <person name="Rott P."/>
        </authorList>
    </citation>
    <scope>NUCLEOTIDE SEQUENCE [LARGE SCALE GENOMIC DNA]</scope>
    <source>
        <strain evidence="2">GPE PC73 / CFBP 7063</strain>
    </source>
</reference>
<evidence type="ECO:0000313" key="1">
    <source>
        <dbReference type="EMBL" id="CBA16867.1"/>
    </source>
</evidence>
<evidence type="ECO:0000313" key="2">
    <source>
        <dbReference type="Proteomes" id="UP000001890"/>
    </source>
</evidence>
<dbReference type="GeneID" id="57877694"/>
<name>D2U9C5_XANAP</name>
<proteinExistence type="predicted"/>